<dbReference type="Pfam" id="PF26113">
    <property type="entry name" value="GH16_XgeA"/>
    <property type="match status" value="1"/>
</dbReference>
<dbReference type="GO" id="GO:0004553">
    <property type="term" value="F:hydrolase activity, hydrolyzing O-glycosyl compounds"/>
    <property type="evidence" value="ECO:0007669"/>
    <property type="project" value="InterPro"/>
</dbReference>
<dbReference type="InterPro" id="IPR050546">
    <property type="entry name" value="Glycosyl_Hydrlase_16"/>
</dbReference>
<dbReference type="CDD" id="cd02181">
    <property type="entry name" value="GH16_fungal_Lam16A_glucanase"/>
    <property type="match status" value="1"/>
</dbReference>
<dbReference type="Gene3D" id="2.60.120.200">
    <property type="match status" value="1"/>
</dbReference>
<dbReference type="STRING" id="154538.A0A1M2VCH9"/>
<evidence type="ECO:0000313" key="5">
    <source>
        <dbReference type="Proteomes" id="UP000184267"/>
    </source>
</evidence>
<dbReference type="OrthoDB" id="192832at2759"/>
<feature type="region of interest" description="Disordered" evidence="1">
    <location>
        <begin position="139"/>
        <end position="168"/>
    </location>
</feature>
<dbReference type="PANTHER" id="PTHR10963">
    <property type="entry name" value="GLYCOSYL HYDROLASE-RELATED"/>
    <property type="match status" value="1"/>
</dbReference>
<feature type="chain" id="PRO_5013381578" description="GH16 domain-containing protein" evidence="2">
    <location>
        <begin position="20"/>
        <end position="337"/>
    </location>
</feature>
<evidence type="ECO:0000259" key="3">
    <source>
        <dbReference type="PROSITE" id="PS51762"/>
    </source>
</evidence>
<sequence length="337" mass="36351">MFASRTLFALSTLVVSAFGATYTQTDSHQGSGFLKSFTHQAIADPTHGRVNYVDQTTALAQNLTFSSGDHFVIRADDTTVLSASGPGRNSVRLQSNKQYTTHVTVWNIRHMPQGCATWPALWEVGADWPNQGEIDVLEGVNDQSPNQSTLHTSSGCSMPASRSQTGTSGSNNCDVAATNNAGCGVTANKANSYGPGFNNAGGGWYAMERTTSFIKVWFWSRTDGSVPSDVLNGATSINTDNWGTPYAFFPSQSCDLNSHFGEHNIIINLTLCGDWAGAVFNQDGCSGNCVGKHSRRAPPTWAHPLIATRLCIPDFVNNNPSAFTNAFFDIQWLKIYG</sequence>
<accession>A0A1M2VCH9</accession>
<feature type="signal peptide" evidence="2">
    <location>
        <begin position="1"/>
        <end position="19"/>
    </location>
</feature>
<dbReference type="InterPro" id="IPR013320">
    <property type="entry name" value="ConA-like_dom_sf"/>
</dbReference>
<dbReference type="PANTHER" id="PTHR10963:SF24">
    <property type="entry name" value="GLYCOSIDASE C21B10.07-RELATED"/>
    <property type="match status" value="1"/>
</dbReference>
<dbReference type="PROSITE" id="PS51762">
    <property type="entry name" value="GH16_2"/>
    <property type="match status" value="1"/>
</dbReference>
<dbReference type="GO" id="GO:0009251">
    <property type="term" value="P:glucan catabolic process"/>
    <property type="evidence" value="ECO:0007669"/>
    <property type="project" value="TreeGrafter"/>
</dbReference>
<reference evidence="4 5" key="1">
    <citation type="submission" date="2016-10" db="EMBL/GenBank/DDBJ databases">
        <title>Genome sequence of the basidiomycete white-rot fungus Trametes pubescens.</title>
        <authorList>
            <person name="Makela M.R."/>
            <person name="Granchi Z."/>
            <person name="Peng M."/>
            <person name="De Vries R.P."/>
            <person name="Grigoriev I."/>
            <person name="Riley R."/>
            <person name="Hilden K."/>
        </authorList>
    </citation>
    <scope>NUCLEOTIDE SEQUENCE [LARGE SCALE GENOMIC DNA]</scope>
    <source>
        <strain evidence="4 5">FBCC735</strain>
    </source>
</reference>
<evidence type="ECO:0000256" key="1">
    <source>
        <dbReference type="SAM" id="MobiDB-lite"/>
    </source>
</evidence>
<gene>
    <name evidence="4" type="ORF">TRAPUB_3981</name>
</gene>
<dbReference type="EMBL" id="MNAD01001477">
    <property type="protein sequence ID" value="OJT05243.1"/>
    <property type="molecule type" value="Genomic_DNA"/>
</dbReference>
<feature type="compositionally biased region" description="Polar residues" evidence="1">
    <location>
        <begin position="141"/>
        <end position="168"/>
    </location>
</feature>
<organism evidence="4 5">
    <name type="scientific">Trametes pubescens</name>
    <name type="common">White-rot fungus</name>
    <dbReference type="NCBI Taxonomy" id="154538"/>
    <lineage>
        <taxon>Eukaryota</taxon>
        <taxon>Fungi</taxon>
        <taxon>Dikarya</taxon>
        <taxon>Basidiomycota</taxon>
        <taxon>Agaricomycotina</taxon>
        <taxon>Agaricomycetes</taxon>
        <taxon>Polyporales</taxon>
        <taxon>Polyporaceae</taxon>
        <taxon>Trametes</taxon>
    </lineage>
</organism>
<feature type="domain" description="GH16" evidence="3">
    <location>
        <begin position="15"/>
        <end position="284"/>
    </location>
</feature>
<evidence type="ECO:0000256" key="2">
    <source>
        <dbReference type="SAM" id="SignalP"/>
    </source>
</evidence>
<evidence type="ECO:0000313" key="4">
    <source>
        <dbReference type="EMBL" id="OJT05243.1"/>
    </source>
</evidence>
<name>A0A1M2VCH9_TRAPU</name>
<keyword evidence="2" id="KW-0732">Signal</keyword>
<dbReference type="Proteomes" id="UP000184267">
    <property type="component" value="Unassembled WGS sequence"/>
</dbReference>
<dbReference type="AlphaFoldDB" id="A0A1M2VCH9"/>
<proteinExistence type="predicted"/>
<keyword evidence="5" id="KW-1185">Reference proteome</keyword>
<dbReference type="SUPFAM" id="SSF49899">
    <property type="entry name" value="Concanavalin A-like lectins/glucanases"/>
    <property type="match status" value="1"/>
</dbReference>
<dbReference type="OMA" id="SWTHEDI"/>
<protein>
    <recommendedName>
        <fullName evidence="3">GH16 domain-containing protein</fullName>
    </recommendedName>
</protein>
<comment type="caution">
    <text evidence="4">The sequence shown here is derived from an EMBL/GenBank/DDBJ whole genome shotgun (WGS) entry which is preliminary data.</text>
</comment>
<dbReference type="InterPro" id="IPR000757">
    <property type="entry name" value="Beta-glucanase-like"/>
</dbReference>